<evidence type="ECO:0000259" key="3">
    <source>
        <dbReference type="Pfam" id="PF09128"/>
    </source>
</evidence>
<feature type="non-terminal residue" evidence="4">
    <location>
        <position position="261"/>
    </location>
</feature>
<dbReference type="GO" id="GO:0001664">
    <property type="term" value="F:G protein-coupled receptor binding"/>
    <property type="evidence" value="ECO:0007669"/>
    <property type="project" value="TreeGrafter"/>
</dbReference>
<reference evidence="4 5" key="1">
    <citation type="submission" date="2019-09" db="EMBL/GenBank/DDBJ databases">
        <title>Bird 10,000 Genomes (B10K) Project - Family phase.</title>
        <authorList>
            <person name="Zhang G."/>
        </authorList>
    </citation>
    <scope>NUCLEOTIDE SEQUENCE [LARGE SCALE GENOMIC DNA]</scope>
    <source>
        <strain evidence="4">B10K-DU-029-49</strain>
        <tissue evidence="4">Liver</tissue>
    </source>
</reference>
<feature type="compositionally biased region" description="Low complexity" evidence="2">
    <location>
        <begin position="119"/>
        <end position="128"/>
    </location>
</feature>
<evidence type="ECO:0000313" key="4">
    <source>
        <dbReference type="EMBL" id="NWV79603.1"/>
    </source>
</evidence>
<feature type="region of interest" description="Disordered" evidence="2">
    <location>
        <begin position="103"/>
        <end position="164"/>
    </location>
</feature>
<feature type="coiled-coil region" evidence="1">
    <location>
        <begin position="31"/>
        <end position="77"/>
    </location>
</feature>
<name>A0A7K6HVB2_9PASS</name>
<organism evidence="4 5">
    <name type="scientific">Dasyornis broadbenti</name>
    <name type="common">rufous bristle-bird</name>
    <dbReference type="NCBI Taxonomy" id="243059"/>
    <lineage>
        <taxon>Eukaryota</taxon>
        <taxon>Metazoa</taxon>
        <taxon>Chordata</taxon>
        <taxon>Craniata</taxon>
        <taxon>Vertebrata</taxon>
        <taxon>Euteleostomi</taxon>
        <taxon>Archelosauria</taxon>
        <taxon>Archosauria</taxon>
        <taxon>Dinosauria</taxon>
        <taxon>Saurischia</taxon>
        <taxon>Theropoda</taxon>
        <taxon>Coelurosauria</taxon>
        <taxon>Aves</taxon>
        <taxon>Neognathae</taxon>
        <taxon>Neoaves</taxon>
        <taxon>Telluraves</taxon>
        <taxon>Australaves</taxon>
        <taxon>Passeriformes</taxon>
        <taxon>Meliphagoidea</taxon>
        <taxon>Dasyornithidae</taxon>
        <taxon>Dasyornis</taxon>
    </lineage>
</organism>
<protein>
    <submittedName>
        <fullName evidence="4">ARHGB factor</fullName>
    </submittedName>
</protein>
<accession>A0A7K6HVB2</accession>
<dbReference type="InterPro" id="IPR015212">
    <property type="entry name" value="RGS-like_dom"/>
</dbReference>
<dbReference type="PANTHER" id="PTHR45872:SF1">
    <property type="entry name" value="RHO GUANINE NUCLEOTIDE EXCHANGE FACTOR 11"/>
    <property type="match status" value="1"/>
</dbReference>
<evidence type="ECO:0000256" key="2">
    <source>
        <dbReference type="SAM" id="MobiDB-lite"/>
    </source>
</evidence>
<dbReference type="AlphaFoldDB" id="A0A7K6HVB2"/>
<dbReference type="InterPro" id="IPR044926">
    <property type="entry name" value="RGS_subdomain_2"/>
</dbReference>
<keyword evidence="1" id="KW-0175">Coiled coil</keyword>
<proteinExistence type="predicted"/>
<comment type="caution">
    <text evidence="4">The sequence shown here is derived from an EMBL/GenBank/DDBJ whole genome shotgun (WGS) entry which is preliminary data.</text>
</comment>
<dbReference type="Pfam" id="PF09128">
    <property type="entry name" value="RGS-like"/>
    <property type="match status" value="1"/>
</dbReference>
<feature type="non-terminal residue" evidence="4">
    <location>
        <position position="1"/>
    </location>
</feature>
<dbReference type="PANTHER" id="PTHR45872">
    <property type="entry name" value="RHO GUANINE NUCLEOTIDE EXCHANGE FACTOR 2, ISOFORM D"/>
    <property type="match status" value="1"/>
</dbReference>
<dbReference type="GO" id="GO:0005737">
    <property type="term" value="C:cytoplasm"/>
    <property type="evidence" value="ECO:0007669"/>
    <property type="project" value="InterPro"/>
</dbReference>
<dbReference type="GO" id="GO:0005085">
    <property type="term" value="F:guanyl-nucleotide exchange factor activity"/>
    <property type="evidence" value="ECO:0007669"/>
    <property type="project" value="InterPro"/>
</dbReference>
<keyword evidence="5" id="KW-1185">Reference proteome</keyword>
<feature type="domain" description="Regulator of G protein signalling-like" evidence="3">
    <location>
        <begin position="174"/>
        <end position="255"/>
    </location>
</feature>
<sequence length="261" mass="28625">FPKFPNPLPALPGAHSQPLEWQDPEVQKHAAQILRNMLRQEEAELQRFQELYSRNPGMALEEQMEGARRRISQLQLKILQESQGSADLGHPGASRPLEGEVFRSLPAFPGSGRSGSGSGSPLLPGRFSMDSQDGDSGLESGPERLPSLGEGSGRPLIIGPEEDCEPGYSNNECDSLFQDLGKLKSRPAHLGVFLRFLFSQADPSPLLFHLCSDVCQQSNPKDSRALGRDIWNIFLDRSAPLRVKVPEQLLAEIGERGIPGI</sequence>
<evidence type="ECO:0000256" key="1">
    <source>
        <dbReference type="SAM" id="Coils"/>
    </source>
</evidence>
<evidence type="ECO:0000313" key="5">
    <source>
        <dbReference type="Proteomes" id="UP000521322"/>
    </source>
</evidence>
<dbReference type="Gene3D" id="1.10.167.10">
    <property type="entry name" value="Regulator of G-protein Signalling 4, domain 2"/>
    <property type="match status" value="1"/>
</dbReference>
<dbReference type="InterPro" id="IPR036305">
    <property type="entry name" value="RGS_sf"/>
</dbReference>
<dbReference type="EMBL" id="VZRN01003269">
    <property type="protein sequence ID" value="NWV79603.1"/>
    <property type="molecule type" value="Genomic_DNA"/>
</dbReference>
<dbReference type="Proteomes" id="UP000521322">
    <property type="component" value="Unassembled WGS sequence"/>
</dbReference>
<gene>
    <name evidence="4" type="primary">Arhgef11</name>
    <name evidence="4" type="ORF">DASBRO_R15582</name>
</gene>
<dbReference type="GO" id="GO:0007186">
    <property type="term" value="P:G protein-coupled receptor signaling pathway"/>
    <property type="evidence" value="ECO:0007669"/>
    <property type="project" value="TreeGrafter"/>
</dbReference>
<dbReference type="SUPFAM" id="SSF48097">
    <property type="entry name" value="Regulator of G-protein signaling, RGS"/>
    <property type="match status" value="1"/>
</dbReference>